<dbReference type="OrthoDB" id="9793489at2"/>
<dbReference type="InterPro" id="IPR001466">
    <property type="entry name" value="Beta-lactam-related"/>
</dbReference>
<dbReference type="PANTHER" id="PTHR46825:SF9">
    <property type="entry name" value="BETA-LACTAMASE-RELATED DOMAIN-CONTAINING PROTEIN"/>
    <property type="match status" value="1"/>
</dbReference>
<dbReference type="PANTHER" id="PTHR46825">
    <property type="entry name" value="D-ALANYL-D-ALANINE-CARBOXYPEPTIDASE/ENDOPEPTIDASE AMPH"/>
    <property type="match status" value="1"/>
</dbReference>
<comment type="caution">
    <text evidence="2">The sequence shown here is derived from an EMBL/GenBank/DDBJ whole genome shotgun (WGS) entry which is preliminary data.</text>
</comment>
<keyword evidence="3" id="KW-1185">Reference proteome</keyword>
<dbReference type="RefSeq" id="WP_094417041.1">
    <property type="nucleotide sequence ID" value="NZ_NOXV01000305.1"/>
</dbReference>
<sequence length="356" mass="40704">MRSLIIFFAILMLAGCSSSRKIFIGENVLPEIMNDYKDSVNTKKFGISALLQQNGVTSTYSIGFAGDSILMTPEKIFNIGSLTKTFTAVLIMQEVEKGNLKLSDTIGTFFPIHKNKNVDGTITIEQLLRHESGLAEVVIDTLINNAVRNPFNEYNNINLFYKIPAPKNRPGEKYGYCNTNYILLGYILEIGNDRPYQDLLQERIFNPANMKNSYAYYSKSLVNTAHPMFRGKDLNEEVYFYYYKNYAFSAGGISSTLYDLESFFNNLFNKNTFLKKETLNMMMVTNSEYGLGIEKYDLKLNSNKRAILYGHSGDNFSYKIRNFYNPLTGNLIIVFSNHFDDPYTGKIIYKIVKTIE</sequence>
<gene>
    <name evidence="2" type="ORF">CHU92_15095</name>
</gene>
<dbReference type="Pfam" id="PF00144">
    <property type="entry name" value="Beta-lactamase"/>
    <property type="match status" value="1"/>
</dbReference>
<feature type="domain" description="Beta-lactamase-related" evidence="1">
    <location>
        <begin position="46"/>
        <end position="341"/>
    </location>
</feature>
<dbReference type="EMBL" id="NOXV01000305">
    <property type="protein sequence ID" value="OYQ31967.1"/>
    <property type="molecule type" value="Genomic_DNA"/>
</dbReference>
<evidence type="ECO:0000259" key="1">
    <source>
        <dbReference type="Pfam" id="PF00144"/>
    </source>
</evidence>
<reference evidence="2 3" key="1">
    <citation type="submission" date="2017-07" db="EMBL/GenBank/DDBJ databases">
        <title>Flavobacterium cyanobacteriorum sp. nov., isolated from cyanobacterial aggregates in a eutrophic lake.</title>
        <authorList>
            <person name="Cai H."/>
        </authorList>
    </citation>
    <scope>NUCLEOTIDE SEQUENCE [LARGE SCALE GENOMIC DNA]</scope>
    <source>
        <strain evidence="2 3">TH021</strain>
    </source>
</reference>
<dbReference type="InterPro" id="IPR012338">
    <property type="entry name" value="Beta-lactam/transpept-like"/>
</dbReference>
<dbReference type="InterPro" id="IPR050491">
    <property type="entry name" value="AmpC-like"/>
</dbReference>
<name>A0A255YRZ5_9FLAO</name>
<dbReference type="PROSITE" id="PS51257">
    <property type="entry name" value="PROKAR_LIPOPROTEIN"/>
    <property type="match status" value="1"/>
</dbReference>
<dbReference type="Proteomes" id="UP000216605">
    <property type="component" value="Unassembled WGS sequence"/>
</dbReference>
<dbReference type="SUPFAM" id="SSF56601">
    <property type="entry name" value="beta-lactamase/transpeptidase-like"/>
    <property type="match status" value="1"/>
</dbReference>
<accession>A0A255YRZ5</accession>
<organism evidence="2 3">
    <name type="scientific">Flavobacterium cyanobacteriorum</name>
    <dbReference type="NCBI Taxonomy" id="2022802"/>
    <lineage>
        <taxon>Bacteria</taxon>
        <taxon>Pseudomonadati</taxon>
        <taxon>Bacteroidota</taxon>
        <taxon>Flavobacteriia</taxon>
        <taxon>Flavobacteriales</taxon>
        <taxon>Flavobacteriaceae</taxon>
        <taxon>Flavobacterium</taxon>
    </lineage>
</organism>
<evidence type="ECO:0000313" key="2">
    <source>
        <dbReference type="EMBL" id="OYQ31967.1"/>
    </source>
</evidence>
<dbReference type="AlphaFoldDB" id="A0A255YRZ5"/>
<proteinExistence type="predicted"/>
<protein>
    <recommendedName>
        <fullName evidence="1">Beta-lactamase-related domain-containing protein</fullName>
    </recommendedName>
</protein>
<dbReference type="Gene3D" id="3.40.710.10">
    <property type="entry name" value="DD-peptidase/beta-lactamase superfamily"/>
    <property type="match status" value="1"/>
</dbReference>
<evidence type="ECO:0000313" key="3">
    <source>
        <dbReference type="Proteomes" id="UP000216605"/>
    </source>
</evidence>